<gene>
    <name evidence="3" type="ORF">ROG8370_03945</name>
</gene>
<evidence type="ECO:0000313" key="3">
    <source>
        <dbReference type="EMBL" id="SLN77172.1"/>
    </source>
</evidence>
<keyword evidence="4" id="KW-1185">Reference proteome</keyword>
<feature type="region of interest" description="Disordered" evidence="1">
    <location>
        <begin position="1"/>
        <end position="25"/>
    </location>
</feature>
<protein>
    <recommendedName>
        <fullName evidence="2">DUF6471 domain-containing protein</fullName>
    </recommendedName>
</protein>
<name>A0A1X7AD76_9RHOB</name>
<accession>A0A1X7AD76</accession>
<organism evidence="3 4">
    <name type="scientific">Roseovarius gaetbuli</name>
    <dbReference type="NCBI Taxonomy" id="1356575"/>
    <lineage>
        <taxon>Bacteria</taxon>
        <taxon>Pseudomonadati</taxon>
        <taxon>Pseudomonadota</taxon>
        <taxon>Alphaproteobacteria</taxon>
        <taxon>Rhodobacterales</taxon>
        <taxon>Roseobacteraceae</taxon>
        <taxon>Roseovarius</taxon>
    </lineage>
</organism>
<dbReference type="RefSeq" id="WP_085828813.1">
    <property type="nucleotide sequence ID" value="NZ_FWFJ01000103.1"/>
</dbReference>
<evidence type="ECO:0000256" key="1">
    <source>
        <dbReference type="SAM" id="MobiDB-lite"/>
    </source>
</evidence>
<dbReference type="InterPro" id="IPR045526">
    <property type="entry name" value="DUF6471"/>
</dbReference>
<sequence>MNTIDQAQRPAPPKPVARKASPVNAEYEDKAKDMVREAMKAQGVTVDQLTERLKAIGVDMSSGGVANKISRGGFSSAFLLQCMAALDIELRPIDK</sequence>
<dbReference type="Pfam" id="PF20075">
    <property type="entry name" value="DUF6471"/>
    <property type="match status" value="1"/>
</dbReference>
<dbReference type="Proteomes" id="UP000194012">
    <property type="component" value="Unassembled WGS sequence"/>
</dbReference>
<dbReference type="EMBL" id="FWFJ01000103">
    <property type="protein sequence ID" value="SLN77172.1"/>
    <property type="molecule type" value="Genomic_DNA"/>
</dbReference>
<evidence type="ECO:0000313" key="4">
    <source>
        <dbReference type="Proteomes" id="UP000194012"/>
    </source>
</evidence>
<feature type="domain" description="DUF6471" evidence="2">
    <location>
        <begin position="27"/>
        <end position="89"/>
    </location>
</feature>
<dbReference type="AlphaFoldDB" id="A0A1X7AD76"/>
<proteinExistence type="predicted"/>
<dbReference type="OrthoDB" id="9808716at2"/>
<evidence type="ECO:0000259" key="2">
    <source>
        <dbReference type="Pfam" id="PF20075"/>
    </source>
</evidence>
<reference evidence="4" key="1">
    <citation type="submission" date="2017-03" db="EMBL/GenBank/DDBJ databases">
        <authorList>
            <person name="Rodrigo-Torres L."/>
            <person name="Arahal R.D."/>
            <person name="Lucena T."/>
        </authorList>
    </citation>
    <scope>NUCLEOTIDE SEQUENCE [LARGE SCALE GENOMIC DNA]</scope>
    <source>
        <strain evidence="4">CECT 8370</strain>
    </source>
</reference>